<dbReference type="AlphaFoldDB" id="A0AA38IAJ3"/>
<accession>A0AA38IAJ3</accession>
<gene>
    <name evidence="1" type="ORF">Zmor_017952</name>
</gene>
<dbReference type="Proteomes" id="UP001168821">
    <property type="component" value="Unassembled WGS sequence"/>
</dbReference>
<proteinExistence type="predicted"/>
<keyword evidence="2" id="KW-1185">Reference proteome</keyword>
<evidence type="ECO:0000313" key="1">
    <source>
        <dbReference type="EMBL" id="KAJ3651948.1"/>
    </source>
</evidence>
<comment type="caution">
    <text evidence="1">The sequence shown here is derived from an EMBL/GenBank/DDBJ whole genome shotgun (WGS) entry which is preliminary data.</text>
</comment>
<protein>
    <submittedName>
        <fullName evidence="1">Uncharacterized protein</fullName>
    </submittedName>
</protein>
<dbReference type="EMBL" id="JALNTZ010000005">
    <property type="protein sequence ID" value="KAJ3651948.1"/>
    <property type="molecule type" value="Genomic_DNA"/>
</dbReference>
<sequence length="105" mass="11896">MNIKGWDVLVVCEPVTKIFHHNEDLSDNNDKKIKSDLEIPALDLDHLTEHQQKVAREFLQKHTGMFASGQFSGCTKIAQCRINTGDAQPIDQAQRSLVDAILRRL</sequence>
<reference evidence="1" key="1">
    <citation type="journal article" date="2023" name="G3 (Bethesda)">
        <title>Whole genome assemblies of Zophobas morio and Tenebrio molitor.</title>
        <authorList>
            <person name="Kaur S."/>
            <person name="Stinson S.A."/>
            <person name="diCenzo G.C."/>
        </authorList>
    </citation>
    <scope>NUCLEOTIDE SEQUENCE</scope>
    <source>
        <strain evidence="1">QUZm001</strain>
    </source>
</reference>
<name>A0AA38IAJ3_9CUCU</name>
<evidence type="ECO:0000313" key="2">
    <source>
        <dbReference type="Proteomes" id="UP001168821"/>
    </source>
</evidence>
<organism evidence="1 2">
    <name type="scientific">Zophobas morio</name>
    <dbReference type="NCBI Taxonomy" id="2755281"/>
    <lineage>
        <taxon>Eukaryota</taxon>
        <taxon>Metazoa</taxon>
        <taxon>Ecdysozoa</taxon>
        <taxon>Arthropoda</taxon>
        <taxon>Hexapoda</taxon>
        <taxon>Insecta</taxon>
        <taxon>Pterygota</taxon>
        <taxon>Neoptera</taxon>
        <taxon>Endopterygota</taxon>
        <taxon>Coleoptera</taxon>
        <taxon>Polyphaga</taxon>
        <taxon>Cucujiformia</taxon>
        <taxon>Tenebrionidae</taxon>
        <taxon>Zophobas</taxon>
    </lineage>
</organism>